<dbReference type="GO" id="GO:0003824">
    <property type="term" value="F:catalytic activity"/>
    <property type="evidence" value="ECO:0007669"/>
    <property type="project" value="InterPro"/>
</dbReference>
<dbReference type="PRINTS" id="PR00332">
    <property type="entry name" value="HISTRIAD"/>
</dbReference>
<gene>
    <name evidence="5" type="ORF">GBA63_10900</name>
</gene>
<dbReference type="InterPro" id="IPR001310">
    <property type="entry name" value="Histidine_triad_HIT"/>
</dbReference>
<feature type="active site" description="Tele-AMP-histidine intermediate" evidence="1">
    <location>
        <position position="102"/>
    </location>
</feature>
<dbReference type="AlphaFoldDB" id="A0A6G8Q9E8"/>
<accession>A0A6G8Q9E8</accession>
<feature type="domain" description="HIT" evidence="4">
    <location>
        <begin position="7"/>
        <end position="114"/>
    </location>
</feature>
<dbReference type="EMBL" id="CP045119">
    <property type="protein sequence ID" value="QIN83096.1"/>
    <property type="molecule type" value="Genomic_DNA"/>
</dbReference>
<dbReference type="PROSITE" id="PS00892">
    <property type="entry name" value="HIT_1"/>
    <property type="match status" value="1"/>
</dbReference>
<organism evidence="5 6">
    <name type="scientific">Rubrobacter tropicus</name>
    <dbReference type="NCBI Taxonomy" id="2653851"/>
    <lineage>
        <taxon>Bacteria</taxon>
        <taxon>Bacillati</taxon>
        <taxon>Actinomycetota</taxon>
        <taxon>Rubrobacteria</taxon>
        <taxon>Rubrobacterales</taxon>
        <taxon>Rubrobacteraceae</taxon>
        <taxon>Rubrobacter</taxon>
    </lineage>
</organism>
<name>A0A6G8Q9E8_9ACTN</name>
<dbReference type="KEGG" id="rub:GBA63_10900"/>
<evidence type="ECO:0000313" key="6">
    <source>
        <dbReference type="Proteomes" id="UP000501452"/>
    </source>
</evidence>
<dbReference type="SUPFAM" id="SSF54197">
    <property type="entry name" value="HIT-like"/>
    <property type="match status" value="1"/>
</dbReference>
<dbReference type="Gene3D" id="3.30.428.10">
    <property type="entry name" value="HIT-like"/>
    <property type="match status" value="1"/>
</dbReference>
<dbReference type="CDD" id="cd01276">
    <property type="entry name" value="PKCI_related"/>
    <property type="match status" value="1"/>
</dbReference>
<evidence type="ECO:0000256" key="1">
    <source>
        <dbReference type="PIRSR" id="PIRSR601310-1"/>
    </source>
</evidence>
<evidence type="ECO:0000256" key="2">
    <source>
        <dbReference type="PIRSR" id="PIRSR601310-3"/>
    </source>
</evidence>
<keyword evidence="6" id="KW-1185">Reference proteome</keyword>
<evidence type="ECO:0000259" key="4">
    <source>
        <dbReference type="PROSITE" id="PS51084"/>
    </source>
</evidence>
<protein>
    <submittedName>
        <fullName evidence="5">HIT domain-containing protein</fullName>
    </submittedName>
</protein>
<dbReference type="PANTHER" id="PTHR23089">
    <property type="entry name" value="HISTIDINE TRIAD HIT PROTEIN"/>
    <property type="match status" value="1"/>
</dbReference>
<dbReference type="InterPro" id="IPR011146">
    <property type="entry name" value="HIT-like"/>
</dbReference>
<dbReference type="InterPro" id="IPR019808">
    <property type="entry name" value="Histidine_triad_CS"/>
</dbReference>
<feature type="short sequence motif" description="Histidine triad motif" evidence="2 3">
    <location>
        <begin position="100"/>
        <end position="104"/>
    </location>
</feature>
<proteinExistence type="predicted"/>
<evidence type="ECO:0000313" key="5">
    <source>
        <dbReference type="EMBL" id="QIN83096.1"/>
    </source>
</evidence>
<reference evidence="5 6" key="1">
    <citation type="submission" date="2019-10" db="EMBL/GenBank/DDBJ databases">
        <title>Rubrobacter sp nov SCSIO 52090 isolated from a deep-sea sediment in the South China Sea.</title>
        <authorList>
            <person name="Chen R.W."/>
        </authorList>
    </citation>
    <scope>NUCLEOTIDE SEQUENCE [LARGE SCALE GENOMIC DNA]</scope>
    <source>
        <strain evidence="5 6">SCSIO 52909</strain>
    </source>
</reference>
<sequence>MVDPDCIFCKIAGGEIDAEMVHEEEDIVAFKDINGQAPTHVLVIPRSHVPNLEAMADLPDSVAKRLLEVSSEVAGKLGVDQSGYAVRINNGPDAGQEVFHLHLHVLGGRKLGMP</sequence>
<dbReference type="InterPro" id="IPR036265">
    <property type="entry name" value="HIT-like_sf"/>
</dbReference>
<dbReference type="Pfam" id="PF01230">
    <property type="entry name" value="HIT"/>
    <property type="match status" value="1"/>
</dbReference>
<dbReference type="Proteomes" id="UP000501452">
    <property type="component" value="Chromosome"/>
</dbReference>
<dbReference type="PROSITE" id="PS51084">
    <property type="entry name" value="HIT_2"/>
    <property type="match status" value="1"/>
</dbReference>
<evidence type="ECO:0000256" key="3">
    <source>
        <dbReference type="PROSITE-ProRule" id="PRU00464"/>
    </source>
</evidence>